<dbReference type="EMBL" id="RSFE01000002">
    <property type="protein sequence ID" value="RWU12358.1"/>
    <property type="molecule type" value="Genomic_DNA"/>
</dbReference>
<evidence type="ECO:0000313" key="7">
    <source>
        <dbReference type="Proteomes" id="UP000288789"/>
    </source>
</evidence>
<dbReference type="CDD" id="cd01743">
    <property type="entry name" value="GATase1_Anthranilate_Synthase"/>
    <property type="match status" value="1"/>
</dbReference>
<dbReference type="GO" id="GO:0000162">
    <property type="term" value="P:L-tryptophan biosynthetic process"/>
    <property type="evidence" value="ECO:0007669"/>
    <property type="project" value="TreeGrafter"/>
</dbReference>
<feature type="domain" description="Glutamine amidotransferase" evidence="5">
    <location>
        <begin position="17"/>
        <end position="199"/>
    </location>
</feature>
<proteinExistence type="predicted"/>
<evidence type="ECO:0000256" key="3">
    <source>
        <dbReference type="ARBA" id="ARBA00023239"/>
    </source>
</evidence>
<dbReference type="SUPFAM" id="SSF52317">
    <property type="entry name" value="Class I glutamine amidotransferase-like"/>
    <property type="match status" value="1"/>
</dbReference>
<keyword evidence="2" id="KW-0315">Glutamine amidotransferase</keyword>
<comment type="catalytic activity">
    <reaction evidence="4">
        <text>chorismate + L-glutamine = anthranilate + pyruvate + L-glutamate + H(+)</text>
        <dbReference type="Rhea" id="RHEA:21732"/>
        <dbReference type="ChEBI" id="CHEBI:15361"/>
        <dbReference type="ChEBI" id="CHEBI:15378"/>
        <dbReference type="ChEBI" id="CHEBI:16567"/>
        <dbReference type="ChEBI" id="CHEBI:29748"/>
        <dbReference type="ChEBI" id="CHEBI:29985"/>
        <dbReference type="ChEBI" id="CHEBI:58359"/>
        <dbReference type="EC" id="4.1.3.27"/>
    </reaction>
</comment>
<comment type="caution">
    <text evidence="6">The sequence shown here is derived from an EMBL/GenBank/DDBJ whole genome shotgun (WGS) entry which is preliminary data.</text>
</comment>
<keyword evidence="3" id="KW-0456">Lyase</keyword>
<dbReference type="GO" id="GO:0005829">
    <property type="term" value="C:cytosol"/>
    <property type="evidence" value="ECO:0007669"/>
    <property type="project" value="TreeGrafter"/>
</dbReference>
<evidence type="ECO:0000256" key="4">
    <source>
        <dbReference type="ARBA" id="ARBA00047683"/>
    </source>
</evidence>
<name>A0A443Z6H2_9GAMM</name>
<dbReference type="GO" id="GO:0002047">
    <property type="term" value="P:phenazine biosynthetic process"/>
    <property type="evidence" value="ECO:0007669"/>
    <property type="project" value="TreeGrafter"/>
</dbReference>
<dbReference type="GO" id="GO:0004049">
    <property type="term" value="F:anthranilate synthase activity"/>
    <property type="evidence" value="ECO:0007669"/>
    <property type="project" value="UniProtKB-EC"/>
</dbReference>
<dbReference type="RefSeq" id="WP_128351724.1">
    <property type="nucleotide sequence ID" value="NZ_RSFE01000002.1"/>
</dbReference>
<dbReference type="Pfam" id="PF00117">
    <property type="entry name" value="GATase"/>
    <property type="match status" value="1"/>
</dbReference>
<dbReference type="GO" id="GO:0004048">
    <property type="term" value="F:anthranilate phosphoribosyltransferase activity"/>
    <property type="evidence" value="ECO:0007669"/>
    <property type="project" value="TreeGrafter"/>
</dbReference>
<dbReference type="PRINTS" id="PR00096">
    <property type="entry name" value="GATASE"/>
</dbReference>
<dbReference type="NCBIfam" id="TIGR00566">
    <property type="entry name" value="trpG_papA"/>
    <property type="match status" value="1"/>
</dbReference>
<sequence length="209" mass="22951">MTSASLSVAKNTPDRIVLLDNFDSFSYNLVDELRQLGYPLVIYRNDIAAQTLIDSMREYPGRQLLCLSPGPGHPAQSGNLLELIQLAQGEYPMLGICLGFQALIHAAGGDIDRCHETVHGKKALIETRPHPMFEELSNPLTVARYHSLCGYRLPDTIKVLASTGAIPMAAEFSAYQAIGFQFHPESILTSHGSQLLAQTVAYLFKQYGS</sequence>
<dbReference type="PANTHER" id="PTHR43418:SF2">
    <property type="entry name" value="BIFUNCTIONAL PROTEIN TRPGD"/>
    <property type="match status" value="1"/>
</dbReference>
<gene>
    <name evidence="6" type="ORF">EGC76_03980</name>
</gene>
<dbReference type="PRINTS" id="PR00097">
    <property type="entry name" value="ANTSNTHASEII"/>
</dbReference>
<protein>
    <recommendedName>
        <fullName evidence="1">anthranilate synthase</fullName>
        <ecNumber evidence="1">4.1.3.27</ecNumber>
    </recommendedName>
</protein>
<evidence type="ECO:0000256" key="1">
    <source>
        <dbReference type="ARBA" id="ARBA00012266"/>
    </source>
</evidence>
<dbReference type="Proteomes" id="UP000288789">
    <property type="component" value="Unassembled WGS sequence"/>
</dbReference>
<dbReference type="InterPro" id="IPR017926">
    <property type="entry name" value="GATASE"/>
</dbReference>
<accession>A0A443Z6H2</accession>
<dbReference type="InterPro" id="IPR050472">
    <property type="entry name" value="Anth_synth/Amidotransfase"/>
</dbReference>
<dbReference type="AlphaFoldDB" id="A0A443Z6H2"/>
<evidence type="ECO:0000256" key="2">
    <source>
        <dbReference type="ARBA" id="ARBA00022962"/>
    </source>
</evidence>
<evidence type="ECO:0000313" key="6">
    <source>
        <dbReference type="EMBL" id="RWU12358.1"/>
    </source>
</evidence>
<dbReference type="OrthoDB" id="9786812at2"/>
<dbReference type="PANTHER" id="PTHR43418">
    <property type="entry name" value="MULTIFUNCTIONAL TRYPTOPHAN BIOSYNTHESIS PROTEIN-RELATED"/>
    <property type="match status" value="1"/>
</dbReference>
<keyword evidence="7" id="KW-1185">Reference proteome</keyword>
<dbReference type="PROSITE" id="PS51273">
    <property type="entry name" value="GATASE_TYPE_1"/>
    <property type="match status" value="1"/>
</dbReference>
<evidence type="ECO:0000259" key="5">
    <source>
        <dbReference type="Pfam" id="PF00117"/>
    </source>
</evidence>
<dbReference type="InterPro" id="IPR006221">
    <property type="entry name" value="TrpG/PapA_dom"/>
</dbReference>
<organism evidence="6 7">
    <name type="scientific">Pseudidiomarina gelatinasegens</name>
    <dbReference type="NCBI Taxonomy" id="2487740"/>
    <lineage>
        <taxon>Bacteria</taxon>
        <taxon>Pseudomonadati</taxon>
        <taxon>Pseudomonadota</taxon>
        <taxon>Gammaproteobacteria</taxon>
        <taxon>Alteromonadales</taxon>
        <taxon>Idiomarinaceae</taxon>
        <taxon>Pseudidiomarina</taxon>
    </lineage>
</organism>
<dbReference type="EC" id="4.1.3.27" evidence="1"/>
<dbReference type="Gene3D" id="3.40.50.880">
    <property type="match status" value="1"/>
</dbReference>
<dbReference type="InterPro" id="IPR029062">
    <property type="entry name" value="Class_I_gatase-like"/>
</dbReference>
<reference evidence="6 7" key="1">
    <citation type="submission" date="2018-12" db="EMBL/GenBank/DDBJ databases">
        <authorList>
            <person name="Li A."/>
            <person name="Zhang M."/>
            <person name="Zhu H."/>
        </authorList>
    </citation>
    <scope>NUCLEOTIDE SEQUENCE [LARGE SCALE GENOMIC DNA]</scope>
    <source>
        <strain evidence="6 7">R04H25</strain>
    </source>
</reference>